<dbReference type="EC" id="2.5.1.114" evidence="2"/>
<reference evidence="8 9" key="1">
    <citation type="journal article" date="2013" name="BMC Genomics">
        <title>The miniature genome of a carnivorous plant Genlisea aurea contains a low number of genes and short non-coding sequences.</title>
        <authorList>
            <person name="Leushkin E.V."/>
            <person name="Sutormin R.A."/>
            <person name="Nabieva E.R."/>
            <person name="Penin A.A."/>
            <person name="Kondrashov A.S."/>
            <person name="Logacheva M.D."/>
        </authorList>
    </citation>
    <scope>NUCLEOTIDE SEQUENCE [LARGE SCALE GENOMIC DNA]</scope>
</reference>
<dbReference type="GO" id="GO:0031591">
    <property type="term" value="P:wybutosine biosynthetic process"/>
    <property type="evidence" value="ECO:0007669"/>
    <property type="project" value="TreeGrafter"/>
</dbReference>
<gene>
    <name evidence="8" type="ORF">M569_10047</name>
</gene>
<keyword evidence="9" id="KW-1185">Reference proteome</keyword>
<dbReference type="EMBL" id="AUSU01004642">
    <property type="protein sequence ID" value="EPS64733.1"/>
    <property type="molecule type" value="Genomic_DNA"/>
</dbReference>
<dbReference type="GO" id="GO:0030488">
    <property type="term" value="P:tRNA methylation"/>
    <property type="evidence" value="ECO:0007669"/>
    <property type="project" value="TreeGrafter"/>
</dbReference>
<dbReference type="PROSITE" id="PS51684">
    <property type="entry name" value="SAM_MT_TRM5_TYW2"/>
    <property type="match status" value="1"/>
</dbReference>
<evidence type="ECO:0000256" key="1">
    <source>
        <dbReference type="ARBA" id="ARBA00004797"/>
    </source>
</evidence>
<dbReference type="SUPFAM" id="SSF53335">
    <property type="entry name" value="S-adenosyl-L-methionine-dependent methyltransferases"/>
    <property type="match status" value="1"/>
</dbReference>
<feature type="domain" description="SAM-dependent methyltransferase TRM5/TYW2-type" evidence="7">
    <location>
        <begin position="1"/>
        <end position="139"/>
    </location>
</feature>
<evidence type="ECO:0000256" key="6">
    <source>
        <dbReference type="ARBA" id="ARBA00049400"/>
    </source>
</evidence>
<evidence type="ECO:0000256" key="3">
    <source>
        <dbReference type="ARBA" id="ARBA00022679"/>
    </source>
</evidence>
<evidence type="ECO:0000259" key="7">
    <source>
        <dbReference type="PROSITE" id="PS51684"/>
    </source>
</evidence>
<evidence type="ECO:0000256" key="4">
    <source>
        <dbReference type="ARBA" id="ARBA00022691"/>
    </source>
</evidence>
<keyword evidence="3" id="KW-0808">Transferase</keyword>
<proteinExistence type="predicted"/>
<organism evidence="8 9">
    <name type="scientific">Genlisea aurea</name>
    <dbReference type="NCBI Taxonomy" id="192259"/>
    <lineage>
        <taxon>Eukaryota</taxon>
        <taxon>Viridiplantae</taxon>
        <taxon>Streptophyta</taxon>
        <taxon>Embryophyta</taxon>
        <taxon>Tracheophyta</taxon>
        <taxon>Spermatophyta</taxon>
        <taxon>Magnoliopsida</taxon>
        <taxon>eudicotyledons</taxon>
        <taxon>Gunneridae</taxon>
        <taxon>Pentapetalae</taxon>
        <taxon>asterids</taxon>
        <taxon>lamiids</taxon>
        <taxon>Lamiales</taxon>
        <taxon>Lentibulariaceae</taxon>
        <taxon>Genlisea</taxon>
    </lineage>
</organism>
<dbReference type="InterPro" id="IPR029063">
    <property type="entry name" value="SAM-dependent_MTases_sf"/>
</dbReference>
<dbReference type="PANTHER" id="PTHR23245:SF25">
    <property type="entry name" value="TRNA WYBUTOSINE-SYNTHESIZING PROTEIN 2 HOMOLOG"/>
    <property type="match status" value="1"/>
</dbReference>
<dbReference type="Gene3D" id="3.40.50.150">
    <property type="entry name" value="Vaccinia Virus protein VP39"/>
    <property type="match status" value="1"/>
</dbReference>
<evidence type="ECO:0000256" key="2">
    <source>
        <dbReference type="ARBA" id="ARBA00012265"/>
    </source>
</evidence>
<name>S8DNX8_9LAMI</name>
<dbReference type="InterPro" id="IPR030382">
    <property type="entry name" value="MeTrfase_TRM5/TYW2"/>
</dbReference>
<dbReference type="AlphaFoldDB" id="S8DNX8"/>
<keyword evidence="4" id="KW-0949">S-adenosyl-L-methionine</keyword>
<evidence type="ECO:0000256" key="5">
    <source>
        <dbReference type="ARBA" id="ARBA00022694"/>
    </source>
</evidence>
<comment type="catalytic activity">
    <reaction evidence="6">
        <text>4-demethylwyosine(37) in tRNA(Phe) + S-adenosyl-L-methionine = 4-demethyl-7-[(3S)-3-amino-3-carboxypropyl]wyosine(37) in tRNA(Phe) + S-methyl-5'-thioadenosine + H(+)</text>
        <dbReference type="Rhea" id="RHEA:36355"/>
        <dbReference type="Rhea" id="RHEA-COMP:10164"/>
        <dbReference type="Rhea" id="RHEA-COMP:10378"/>
        <dbReference type="ChEBI" id="CHEBI:15378"/>
        <dbReference type="ChEBI" id="CHEBI:17509"/>
        <dbReference type="ChEBI" id="CHEBI:59789"/>
        <dbReference type="ChEBI" id="CHEBI:64315"/>
        <dbReference type="ChEBI" id="CHEBI:73550"/>
        <dbReference type="EC" id="2.5.1.114"/>
    </reaction>
</comment>
<sequence length="140" mass="15697">RANAKTVYACEWNPDAVESLRGNLEANHVADRCVVLEGDNRETAPRNVADRVCLGLLPSSECSWITGVRALRDEGGRMHIHGNVKDCEEGLWVDCVSESISEIARKEGRGWDVLVEHVERVKSYAPHVRHVVVDLRCRPK</sequence>
<dbReference type="Proteomes" id="UP000015453">
    <property type="component" value="Unassembled WGS sequence"/>
</dbReference>
<keyword evidence="5" id="KW-0819">tRNA processing</keyword>
<dbReference type="OrthoDB" id="263283at2759"/>
<comment type="pathway">
    <text evidence="1">tRNA modification; wybutosine-tRNA(Phe) biosynthesis.</text>
</comment>
<dbReference type="GO" id="GO:0102522">
    <property type="term" value="F:tRNA 4-demethylwyosine alpha-amino-alpha-carboxypropyltransferase activity"/>
    <property type="evidence" value="ECO:0007669"/>
    <property type="project" value="UniProtKB-EC"/>
</dbReference>
<dbReference type="Pfam" id="PF02475">
    <property type="entry name" value="TRM5-TYW2_MTfase"/>
    <property type="match status" value="1"/>
</dbReference>
<comment type="caution">
    <text evidence="8">The sequence shown here is derived from an EMBL/GenBank/DDBJ whole genome shotgun (WGS) entry which is preliminary data.</text>
</comment>
<evidence type="ECO:0000313" key="8">
    <source>
        <dbReference type="EMBL" id="EPS64733.1"/>
    </source>
</evidence>
<dbReference type="PANTHER" id="PTHR23245">
    <property type="entry name" value="TRNA METHYLTRANSFERASE"/>
    <property type="match status" value="1"/>
</dbReference>
<accession>S8DNX8</accession>
<protein>
    <recommendedName>
        <fullName evidence="2">tRNA(Phe) (4-demethylwyosine(37)-C(7)) aminocarboxypropyltransferase</fullName>
        <ecNumber evidence="2">2.5.1.114</ecNumber>
    </recommendedName>
</protein>
<dbReference type="InterPro" id="IPR056743">
    <property type="entry name" value="TRM5-TYW2-like_MTfase"/>
</dbReference>
<dbReference type="GO" id="GO:0005737">
    <property type="term" value="C:cytoplasm"/>
    <property type="evidence" value="ECO:0007669"/>
    <property type="project" value="TreeGrafter"/>
</dbReference>
<feature type="non-terminal residue" evidence="8">
    <location>
        <position position="1"/>
    </location>
</feature>
<evidence type="ECO:0000313" key="9">
    <source>
        <dbReference type="Proteomes" id="UP000015453"/>
    </source>
</evidence>
<dbReference type="GO" id="GO:0008175">
    <property type="term" value="F:tRNA methyltransferase activity"/>
    <property type="evidence" value="ECO:0007669"/>
    <property type="project" value="TreeGrafter"/>
</dbReference>